<evidence type="ECO:0000256" key="6">
    <source>
        <dbReference type="ARBA" id="ARBA00023098"/>
    </source>
</evidence>
<dbReference type="GO" id="GO:0047952">
    <property type="term" value="F:glycerol-3-phosphate dehydrogenase [NAD(P)+] activity"/>
    <property type="evidence" value="ECO:0007669"/>
    <property type="project" value="UniProtKB-UniRule"/>
</dbReference>
<dbReference type="SUPFAM" id="SSF51735">
    <property type="entry name" value="NAD(P)-binding Rossmann-fold domains"/>
    <property type="match status" value="1"/>
</dbReference>
<feature type="binding site" evidence="13">
    <location>
        <position position="259"/>
    </location>
    <ligand>
        <name>NADPH</name>
        <dbReference type="ChEBI" id="CHEBI:57783"/>
    </ligand>
</feature>
<dbReference type="NCBIfam" id="NF000942">
    <property type="entry name" value="PRK00094.1-4"/>
    <property type="match status" value="1"/>
</dbReference>
<dbReference type="InterPro" id="IPR006109">
    <property type="entry name" value="G3P_DH_NAD-dep_C"/>
</dbReference>
<evidence type="ECO:0000256" key="5">
    <source>
        <dbReference type="ARBA" id="ARBA00023027"/>
    </source>
</evidence>
<organism evidence="15 16">
    <name type="scientific">Capsulimonas corticalis</name>
    <dbReference type="NCBI Taxonomy" id="2219043"/>
    <lineage>
        <taxon>Bacteria</taxon>
        <taxon>Bacillati</taxon>
        <taxon>Armatimonadota</taxon>
        <taxon>Armatimonadia</taxon>
        <taxon>Capsulimonadales</taxon>
        <taxon>Capsulimonadaceae</taxon>
        <taxon>Capsulimonas</taxon>
    </lineage>
</organism>
<feature type="binding site" evidence="13">
    <location>
        <position position="13"/>
    </location>
    <ligand>
        <name>NADPH</name>
        <dbReference type="ChEBI" id="CHEBI:57783"/>
    </ligand>
</feature>
<evidence type="ECO:0000256" key="3">
    <source>
        <dbReference type="ARBA" id="ARBA00022857"/>
    </source>
</evidence>
<comment type="caution">
    <text evidence="13">Lacks conserved residue(s) required for the propagation of feature annotation.</text>
</comment>
<dbReference type="InterPro" id="IPR013328">
    <property type="entry name" value="6PGD_dom2"/>
</dbReference>
<feature type="active site" description="Proton acceptor" evidence="13">
    <location>
        <position position="195"/>
    </location>
</feature>
<feature type="binding site" evidence="13">
    <location>
        <position position="195"/>
    </location>
    <ligand>
        <name>sn-glycerol 3-phosphate</name>
        <dbReference type="ChEBI" id="CHEBI:57597"/>
    </ligand>
</feature>
<feature type="binding site" evidence="13">
    <location>
        <position position="108"/>
    </location>
    <ligand>
        <name>NADPH</name>
        <dbReference type="ChEBI" id="CHEBI:57783"/>
    </ligand>
</feature>
<dbReference type="HAMAP" id="MF_00394">
    <property type="entry name" value="NAD_Glyc3P_dehydrog"/>
    <property type="match status" value="1"/>
</dbReference>
<feature type="binding site" evidence="13">
    <location>
        <position position="51"/>
    </location>
    <ligand>
        <name>NADPH</name>
        <dbReference type="ChEBI" id="CHEBI:57783"/>
    </ligand>
</feature>
<dbReference type="EMBL" id="AP025739">
    <property type="protein sequence ID" value="BDI31301.1"/>
    <property type="molecule type" value="Genomic_DNA"/>
</dbReference>
<evidence type="ECO:0000256" key="11">
    <source>
        <dbReference type="ARBA" id="ARBA00069372"/>
    </source>
</evidence>
<keyword evidence="16" id="KW-1185">Reference proteome</keyword>
<keyword evidence="13" id="KW-0963">Cytoplasm</keyword>
<keyword evidence="3 13" id="KW-0521">NADP</keyword>
<keyword evidence="4 13" id="KW-0560">Oxidoreductase</keyword>
<feature type="binding site" evidence="13">
    <location>
        <position position="34"/>
    </location>
    <ligand>
        <name>NADPH</name>
        <dbReference type="ChEBI" id="CHEBI:57783"/>
    </ligand>
</feature>
<comment type="pathway">
    <text evidence="13">Membrane lipid metabolism; glycerophospholipid metabolism.</text>
</comment>
<keyword evidence="6 13" id="KW-0443">Lipid metabolism</keyword>
<dbReference type="EC" id="1.1.1.94" evidence="10 13"/>
<dbReference type="KEGG" id="ccot:CCAX7_33520"/>
<feature type="binding site" evidence="13">
    <location>
        <position position="259"/>
    </location>
    <ligand>
        <name>sn-glycerol 3-phosphate</name>
        <dbReference type="ChEBI" id="CHEBI:57597"/>
    </ligand>
</feature>
<dbReference type="GO" id="GO:0005829">
    <property type="term" value="C:cytosol"/>
    <property type="evidence" value="ECO:0007669"/>
    <property type="project" value="TreeGrafter"/>
</dbReference>
<keyword evidence="5 13" id="KW-0520">NAD</keyword>
<feature type="binding site" evidence="13">
    <location>
        <position position="258"/>
    </location>
    <ligand>
        <name>sn-glycerol 3-phosphate</name>
        <dbReference type="ChEBI" id="CHEBI:57597"/>
    </ligand>
</feature>
<evidence type="ECO:0000313" key="15">
    <source>
        <dbReference type="EMBL" id="BDI31301.1"/>
    </source>
</evidence>
<evidence type="ECO:0000256" key="10">
    <source>
        <dbReference type="ARBA" id="ARBA00066687"/>
    </source>
</evidence>
<dbReference type="Gene3D" id="3.40.50.720">
    <property type="entry name" value="NAD(P)-binding Rossmann-like Domain"/>
    <property type="match status" value="1"/>
</dbReference>
<name>A0A402CYH7_9BACT</name>
<feature type="binding site" evidence="13">
    <location>
        <position position="108"/>
    </location>
    <ligand>
        <name>sn-glycerol 3-phosphate</name>
        <dbReference type="ChEBI" id="CHEBI:57597"/>
    </ligand>
</feature>
<comment type="similarity">
    <text evidence="1 13 14">Belongs to the NAD-dependent glycerol-3-phosphate dehydrogenase family.</text>
</comment>
<comment type="function">
    <text evidence="13">Catalyzes the reduction of the glycolytic intermediate dihydroxyacetone phosphate (DHAP) to sn-glycerol 3-phosphate (G3P), the key precursor for phospholipid synthesis.</text>
</comment>
<dbReference type="PIRSF" id="PIRSF000114">
    <property type="entry name" value="Glycerol-3-P_dh"/>
    <property type="match status" value="1"/>
</dbReference>
<dbReference type="AlphaFoldDB" id="A0A402CYH7"/>
<evidence type="ECO:0000256" key="8">
    <source>
        <dbReference type="ARBA" id="ARBA00023264"/>
    </source>
</evidence>
<gene>
    <name evidence="13 15" type="primary">gpsA</name>
    <name evidence="15" type="ORF">CCAX7_33520</name>
</gene>
<keyword evidence="8 13" id="KW-1208">Phospholipid metabolism</keyword>
<feature type="binding site" evidence="13">
    <location>
        <position position="143"/>
    </location>
    <ligand>
        <name>NADPH</name>
        <dbReference type="ChEBI" id="CHEBI:57783"/>
    </ligand>
</feature>
<proteinExistence type="inferred from homology"/>
<dbReference type="GO" id="GO:0006650">
    <property type="term" value="P:glycerophospholipid metabolic process"/>
    <property type="evidence" value="ECO:0007669"/>
    <property type="project" value="UniProtKB-UniRule"/>
</dbReference>
<comment type="subcellular location">
    <subcellularLocation>
        <location evidence="13">Cytoplasm</location>
    </subcellularLocation>
</comment>
<evidence type="ECO:0000256" key="13">
    <source>
        <dbReference type="HAMAP-Rule" id="MF_00394"/>
    </source>
</evidence>
<feature type="binding site" evidence="13">
    <location>
        <position position="139"/>
    </location>
    <ligand>
        <name>sn-glycerol 3-phosphate</name>
        <dbReference type="ChEBI" id="CHEBI:57597"/>
    </ligand>
</feature>
<dbReference type="RefSeq" id="WP_165864328.1">
    <property type="nucleotide sequence ID" value="NZ_AP025739.1"/>
</dbReference>
<evidence type="ECO:0000256" key="9">
    <source>
        <dbReference type="ARBA" id="ARBA00052716"/>
    </source>
</evidence>
<evidence type="ECO:0000256" key="4">
    <source>
        <dbReference type="ARBA" id="ARBA00023002"/>
    </source>
</evidence>
<dbReference type="SUPFAM" id="SSF48179">
    <property type="entry name" value="6-phosphogluconate dehydrogenase C-terminal domain-like"/>
    <property type="match status" value="1"/>
</dbReference>
<dbReference type="InterPro" id="IPR036291">
    <property type="entry name" value="NAD(P)-bd_dom_sf"/>
</dbReference>
<dbReference type="GO" id="GO:0046167">
    <property type="term" value="P:glycerol-3-phosphate biosynthetic process"/>
    <property type="evidence" value="ECO:0007669"/>
    <property type="project" value="UniProtKB-UniRule"/>
</dbReference>
<sequence>MEQERIAILGAGSWGSALAYLLGGKQYHVSLWDRDSELIEAIKAQGRNPKYLPETPLGETVAPTASMKEAVHDAHWIIVAVASDGVRSVVSEAADFLQPRTSILSACKGLEADTGFTTSEQITTLLSDVPYAGLAVLSGPNLATELSHGVPTATVVASYDPQIARSAQEMLMTERTFRVYTNTDVKGVELGGALKNVLAIGAGISDGLGFGDNTKAALMSRGLIEMTQLGVATGGKALTFLGLSGVGDLMATAASRLSRNYRVGLGLAQRKSIEEILTELHQAAEGVPTARAAQVLSRRYQVQTPVFAAINAVLHEGVSAAVAVEELMTRAARDEFGN</sequence>
<dbReference type="Pfam" id="PF07479">
    <property type="entry name" value="NAD_Gly3P_dh_C"/>
    <property type="match status" value="1"/>
</dbReference>
<reference evidence="15 16" key="1">
    <citation type="journal article" date="2019" name="Int. J. Syst. Evol. Microbiol.">
        <title>Capsulimonas corticalis gen. nov., sp. nov., an aerobic capsulated bacterium, of a novel bacterial order, Capsulimonadales ord. nov., of the class Armatimonadia of the phylum Armatimonadetes.</title>
        <authorList>
            <person name="Li J."/>
            <person name="Kudo C."/>
            <person name="Tonouchi A."/>
        </authorList>
    </citation>
    <scope>NUCLEOTIDE SEQUENCE [LARGE SCALE GENOMIC DNA]</scope>
    <source>
        <strain evidence="15 16">AX-7</strain>
    </source>
</reference>
<comment type="catalytic activity">
    <reaction evidence="13">
        <text>sn-glycerol 3-phosphate + NAD(+) = dihydroxyacetone phosphate + NADH + H(+)</text>
        <dbReference type="Rhea" id="RHEA:11092"/>
        <dbReference type="ChEBI" id="CHEBI:15378"/>
        <dbReference type="ChEBI" id="CHEBI:57540"/>
        <dbReference type="ChEBI" id="CHEBI:57597"/>
        <dbReference type="ChEBI" id="CHEBI:57642"/>
        <dbReference type="ChEBI" id="CHEBI:57945"/>
        <dbReference type="EC" id="1.1.1.94"/>
    </reaction>
</comment>
<dbReference type="InterPro" id="IPR006168">
    <property type="entry name" value="G3P_DH_NAD-dep"/>
</dbReference>
<accession>A0A402CYH7</accession>
<dbReference type="PROSITE" id="PS00957">
    <property type="entry name" value="NAD_G3PDH"/>
    <property type="match status" value="1"/>
</dbReference>
<dbReference type="Pfam" id="PF01210">
    <property type="entry name" value="NAD_Gly3P_dh_N"/>
    <property type="match status" value="1"/>
</dbReference>
<evidence type="ECO:0000256" key="2">
    <source>
        <dbReference type="ARBA" id="ARBA00022516"/>
    </source>
</evidence>
<dbReference type="InterPro" id="IPR008927">
    <property type="entry name" value="6-PGluconate_DH-like_C_sf"/>
</dbReference>
<evidence type="ECO:0000256" key="14">
    <source>
        <dbReference type="RuleBase" id="RU000437"/>
    </source>
</evidence>
<feature type="binding site" evidence="13">
    <location>
        <position position="260"/>
    </location>
    <ligand>
        <name>sn-glycerol 3-phosphate</name>
        <dbReference type="ChEBI" id="CHEBI:57597"/>
    </ligand>
</feature>
<dbReference type="GO" id="GO:0005975">
    <property type="term" value="P:carbohydrate metabolic process"/>
    <property type="evidence" value="ECO:0007669"/>
    <property type="project" value="InterPro"/>
</dbReference>
<dbReference type="GO" id="GO:0046168">
    <property type="term" value="P:glycerol-3-phosphate catabolic process"/>
    <property type="evidence" value="ECO:0007669"/>
    <property type="project" value="InterPro"/>
</dbReference>
<dbReference type="NCBIfam" id="NF000940">
    <property type="entry name" value="PRK00094.1-2"/>
    <property type="match status" value="1"/>
</dbReference>
<dbReference type="FunFam" id="3.40.50.720:FF:000019">
    <property type="entry name" value="Glycerol-3-phosphate dehydrogenase [NAD(P)+]"/>
    <property type="match status" value="1"/>
</dbReference>
<dbReference type="GO" id="GO:0008654">
    <property type="term" value="P:phospholipid biosynthetic process"/>
    <property type="evidence" value="ECO:0007669"/>
    <property type="project" value="UniProtKB-KW"/>
</dbReference>
<comment type="catalytic activity">
    <reaction evidence="9">
        <text>sn-glycerol 3-phosphate + NADP(+) = dihydroxyacetone phosphate + NADPH + H(+)</text>
        <dbReference type="Rhea" id="RHEA:11096"/>
        <dbReference type="ChEBI" id="CHEBI:15378"/>
        <dbReference type="ChEBI" id="CHEBI:57597"/>
        <dbReference type="ChEBI" id="CHEBI:57642"/>
        <dbReference type="ChEBI" id="CHEBI:57783"/>
        <dbReference type="ChEBI" id="CHEBI:58349"/>
        <dbReference type="EC" id="1.1.1.94"/>
    </reaction>
    <physiologicalReaction direction="right-to-left" evidence="9">
        <dbReference type="Rhea" id="RHEA:11098"/>
    </physiologicalReaction>
</comment>
<keyword evidence="7 13" id="KW-0594">Phospholipid biosynthesis</keyword>
<feature type="binding site" evidence="13">
    <location>
        <position position="248"/>
    </location>
    <ligand>
        <name>sn-glycerol 3-phosphate</name>
        <dbReference type="ChEBI" id="CHEBI:57597"/>
    </ligand>
</feature>
<evidence type="ECO:0000256" key="7">
    <source>
        <dbReference type="ARBA" id="ARBA00023209"/>
    </source>
</evidence>
<dbReference type="PANTHER" id="PTHR11728:SF1">
    <property type="entry name" value="GLYCEROL-3-PHOSPHATE DEHYDROGENASE [NAD(+)] 2, CHLOROPLASTIC"/>
    <property type="match status" value="1"/>
</dbReference>
<feature type="binding site" evidence="13">
    <location>
        <position position="285"/>
    </location>
    <ligand>
        <name>NADPH</name>
        <dbReference type="ChEBI" id="CHEBI:57783"/>
    </ligand>
</feature>
<dbReference type="InterPro" id="IPR011128">
    <property type="entry name" value="G3P_DH_NAD-dep_N"/>
</dbReference>
<dbReference type="PRINTS" id="PR00077">
    <property type="entry name" value="GPDHDRGNASE"/>
</dbReference>
<keyword evidence="2 13" id="KW-0444">Lipid biosynthesis</keyword>
<protein>
    <recommendedName>
        <fullName evidence="11 13">Glycerol-3-phosphate dehydrogenase [NAD(P)+]</fullName>
        <ecNumber evidence="10 13">1.1.1.94</ecNumber>
    </recommendedName>
    <alternativeName>
        <fullName evidence="13">NAD(P)(+)-dependent glycerol-3-phosphate dehydrogenase</fullName>
    </alternativeName>
    <alternativeName>
        <fullName evidence="12 13">NAD(P)H-dependent dihydroxyacetone-phosphate reductase</fullName>
    </alternativeName>
</protein>
<evidence type="ECO:0000256" key="1">
    <source>
        <dbReference type="ARBA" id="ARBA00011009"/>
    </source>
</evidence>
<dbReference type="GO" id="GO:0051287">
    <property type="term" value="F:NAD binding"/>
    <property type="evidence" value="ECO:0007669"/>
    <property type="project" value="InterPro"/>
</dbReference>
<dbReference type="PANTHER" id="PTHR11728">
    <property type="entry name" value="GLYCEROL-3-PHOSPHATE DEHYDROGENASE"/>
    <property type="match status" value="1"/>
</dbReference>
<evidence type="ECO:0000256" key="12">
    <source>
        <dbReference type="ARBA" id="ARBA00080511"/>
    </source>
</evidence>
<dbReference type="FunCoup" id="A0A402CYH7">
    <property type="interactions" value="401"/>
</dbReference>
<keyword evidence="13" id="KW-0547">Nucleotide-binding</keyword>
<dbReference type="FunFam" id="1.10.1040.10:FF:000001">
    <property type="entry name" value="Glycerol-3-phosphate dehydrogenase [NAD(P)+]"/>
    <property type="match status" value="1"/>
</dbReference>
<evidence type="ECO:0000313" key="16">
    <source>
        <dbReference type="Proteomes" id="UP000287394"/>
    </source>
</evidence>
<feature type="binding site" evidence="13">
    <location>
        <position position="14"/>
    </location>
    <ligand>
        <name>NADPH</name>
        <dbReference type="ChEBI" id="CHEBI:57783"/>
    </ligand>
</feature>
<dbReference type="Gene3D" id="1.10.1040.10">
    <property type="entry name" value="N-(1-d-carboxylethyl)-l-norvaline Dehydrogenase, domain 2"/>
    <property type="match status" value="1"/>
</dbReference>
<dbReference type="Proteomes" id="UP000287394">
    <property type="component" value="Chromosome"/>
</dbReference>